<feature type="signal peptide" evidence="1">
    <location>
        <begin position="1"/>
        <end position="27"/>
    </location>
</feature>
<evidence type="ECO:0000259" key="2">
    <source>
        <dbReference type="Pfam" id="PF11141"/>
    </source>
</evidence>
<evidence type="ECO:0000313" key="3">
    <source>
        <dbReference type="EMBL" id="ROR34293.1"/>
    </source>
</evidence>
<feature type="chain" id="PRO_5018281731" evidence="1">
    <location>
        <begin position="28"/>
        <end position="131"/>
    </location>
</feature>
<organism evidence="3 4">
    <name type="scientific">Inmirania thermothiophila</name>
    <dbReference type="NCBI Taxonomy" id="1750597"/>
    <lineage>
        <taxon>Bacteria</taxon>
        <taxon>Pseudomonadati</taxon>
        <taxon>Pseudomonadota</taxon>
        <taxon>Gammaproteobacteria</taxon>
        <taxon>Chromatiales</taxon>
        <taxon>Ectothiorhodospiraceae</taxon>
        <taxon>Inmirania</taxon>
    </lineage>
</organism>
<evidence type="ECO:0000313" key="4">
    <source>
        <dbReference type="Proteomes" id="UP000276634"/>
    </source>
</evidence>
<dbReference type="EMBL" id="RJVI01000001">
    <property type="protein sequence ID" value="ROR34293.1"/>
    <property type="molecule type" value="Genomic_DNA"/>
</dbReference>
<gene>
    <name evidence="3" type="ORF">EDC57_0189</name>
</gene>
<keyword evidence="4" id="KW-1185">Reference proteome</keyword>
<keyword evidence="1" id="KW-0732">Signal</keyword>
<proteinExistence type="predicted"/>
<reference evidence="3 4" key="1">
    <citation type="submission" date="2018-11" db="EMBL/GenBank/DDBJ databases">
        <title>Genomic Encyclopedia of Type Strains, Phase IV (KMG-IV): sequencing the most valuable type-strain genomes for metagenomic binning, comparative biology and taxonomic classification.</title>
        <authorList>
            <person name="Goeker M."/>
        </authorList>
    </citation>
    <scope>NUCLEOTIDE SEQUENCE [LARGE SCALE GENOMIC DNA]</scope>
    <source>
        <strain evidence="3 4">DSM 100275</strain>
    </source>
</reference>
<comment type="caution">
    <text evidence="3">The sequence shown here is derived from an EMBL/GenBank/DDBJ whole genome shotgun (WGS) entry which is preliminary data.</text>
</comment>
<sequence>MGGWRMRWAVAALVLALAAAQAGGAVARAVFTTGITGREPVDRVVELPNDQRRVYYFTELVGLAGQTVTHRWEYGGRVMAEVAFRVGGPRWRVWSSKNLLPQWTGEWRVAVVDEAGRVLAEDRFNYVDAAR</sequence>
<feature type="domain" description="DUF2914" evidence="2">
    <location>
        <begin position="66"/>
        <end position="125"/>
    </location>
</feature>
<dbReference type="Pfam" id="PF11141">
    <property type="entry name" value="DUF2914"/>
    <property type="match status" value="1"/>
</dbReference>
<dbReference type="AlphaFoldDB" id="A0A3N1Y663"/>
<evidence type="ECO:0000256" key="1">
    <source>
        <dbReference type="SAM" id="SignalP"/>
    </source>
</evidence>
<dbReference type="OrthoDB" id="9796654at2"/>
<accession>A0A3N1Y663</accession>
<name>A0A3N1Y663_9GAMM</name>
<dbReference type="Proteomes" id="UP000276634">
    <property type="component" value="Unassembled WGS sequence"/>
</dbReference>
<protein>
    <submittedName>
        <fullName evidence="3">DUF2914 family protein</fullName>
    </submittedName>
</protein>
<dbReference type="InterPro" id="IPR022606">
    <property type="entry name" value="DUF2914"/>
</dbReference>